<dbReference type="EMBL" id="JASCZI010271907">
    <property type="protein sequence ID" value="MED6217319.1"/>
    <property type="molecule type" value="Genomic_DNA"/>
</dbReference>
<organism evidence="1 2">
    <name type="scientific">Stylosanthes scabra</name>
    <dbReference type="NCBI Taxonomy" id="79078"/>
    <lineage>
        <taxon>Eukaryota</taxon>
        <taxon>Viridiplantae</taxon>
        <taxon>Streptophyta</taxon>
        <taxon>Embryophyta</taxon>
        <taxon>Tracheophyta</taxon>
        <taxon>Spermatophyta</taxon>
        <taxon>Magnoliopsida</taxon>
        <taxon>eudicotyledons</taxon>
        <taxon>Gunneridae</taxon>
        <taxon>Pentapetalae</taxon>
        <taxon>rosids</taxon>
        <taxon>fabids</taxon>
        <taxon>Fabales</taxon>
        <taxon>Fabaceae</taxon>
        <taxon>Papilionoideae</taxon>
        <taxon>50 kb inversion clade</taxon>
        <taxon>dalbergioids sensu lato</taxon>
        <taxon>Dalbergieae</taxon>
        <taxon>Pterocarpus clade</taxon>
        <taxon>Stylosanthes</taxon>
    </lineage>
</organism>
<accession>A0ABU6Z6U7</accession>
<comment type="caution">
    <text evidence="1">The sequence shown here is derived from an EMBL/GenBank/DDBJ whole genome shotgun (WGS) entry which is preliminary data.</text>
</comment>
<dbReference type="Proteomes" id="UP001341840">
    <property type="component" value="Unassembled WGS sequence"/>
</dbReference>
<gene>
    <name evidence="1" type="ORF">PIB30_016508</name>
</gene>
<sequence length="130" mass="14693">MGEVYPRLQWCFIKIRTTTKASPFWLLEDKVPHSCVYWNPNVGDFKVEDLSPLEIAMVDFLLSLANVSATSKIKEKMLLPISNIDGNILVSKHLPQIRDGNTLIKGHLPQIREPLGRMLLRQAEKLGGKA</sequence>
<name>A0ABU6Z6U7_9FABA</name>
<evidence type="ECO:0000313" key="2">
    <source>
        <dbReference type="Proteomes" id="UP001341840"/>
    </source>
</evidence>
<evidence type="ECO:0000313" key="1">
    <source>
        <dbReference type="EMBL" id="MED6217319.1"/>
    </source>
</evidence>
<proteinExistence type="predicted"/>
<protein>
    <submittedName>
        <fullName evidence="1">Uncharacterized protein</fullName>
    </submittedName>
</protein>
<reference evidence="1 2" key="1">
    <citation type="journal article" date="2023" name="Plants (Basel)">
        <title>Bridging the Gap: Combining Genomics and Transcriptomics Approaches to Understand Stylosanthes scabra, an Orphan Legume from the Brazilian Caatinga.</title>
        <authorList>
            <person name="Ferreira-Neto J.R.C."/>
            <person name="da Silva M.D."/>
            <person name="Binneck E."/>
            <person name="de Melo N.F."/>
            <person name="da Silva R.H."/>
            <person name="de Melo A.L.T.M."/>
            <person name="Pandolfi V."/>
            <person name="Bustamante F.O."/>
            <person name="Brasileiro-Vidal A.C."/>
            <person name="Benko-Iseppon A.M."/>
        </authorList>
    </citation>
    <scope>NUCLEOTIDE SEQUENCE [LARGE SCALE GENOMIC DNA]</scope>
    <source>
        <tissue evidence="1">Leaves</tissue>
    </source>
</reference>
<keyword evidence="2" id="KW-1185">Reference proteome</keyword>